<feature type="compositionally biased region" description="Basic and acidic residues" evidence="6">
    <location>
        <begin position="286"/>
        <end position="297"/>
    </location>
</feature>
<feature type="region of interest" description="Disordered" evidence="6">
    <location>
        <begin position="369"/>
        <end position="411"/>
    </location>
</feature>
<dbReference type="GO" id="GO:0008270">
    <property type="term" value="F:zinc ion binding"/>
    <property type="evidence" value="ECO:0007669"/>
    <property type="project" value="UniProtKB-KW"/>
</dbReference>
<dbReference type="InterPro" id="IPR036236">
    <property type="entry name" value="Znf_C2H2_sf"/>
</dbReference>
<evidence type="ECO:0000259" key="7">
    <source>
        <dbReference type="PROSITE" id="PS50157"/>
    </source>
</evidence>
<dbReference type="PROSITE" id="PS50157">
    <property type="entry name" value="ZINC_FINGER_C2H2_2"/>
    <property type="match status" value="3"/>
</dbReference>
<dbReference type="GO" id="GO:0005634">
    <property type="term" value="C:nucleus"/>
    <property type="evidence" value="ECO:0007669"/>
    <property type="project" value="InterPro"/>
</dbReference>
<feature type="compositionally biased region" description="Basic and acidic residues" evidence="6">
    <location>
        <begin position="377"/>
        <end position="400"/>
    </location>
</feature>
<keyword evidence="2" id="KW-0677">Repeat</keyword>
<evidence type="ECO:0000256" key="2">
    <source>
        <dbReference type="ARBA" id="ARBA00022737"/>
    </source>
</evidence>
<evidence type="ECO:0000256" key="6">
    <source>
        <dbReference type="SAM" id="MobiDB-lite"/>
    </source>
</evidence>
<evidence type="ECO:0000313" key="9">
    <source>
        <dbReference type="Proteomes" id="UP001162162"/>
    </source>
</evidence>
<dbReference type="SUPFAM" id="SSF57667">
    <property type="entry name" value="beta-beta-alpha zinc fingers"/>
    <property type="match status" value="1"/>
</dbReference>
<dbReference type="EMBL" id="JAPWTK010000020">
    <property type="protein sequence ID" value="KAJ8957818.1"/>
    <property type="molecule type" value="Genomic_DNA"/>
</dbReference>
<feature type="region of interest" description="Disordered" evidence="6">
    <location>
        <begin position="286"/>
        <end position="309"/>
    </location>
</feature>
<keyword evidence="1" id="KW-0479">Metal-binding</keyword>
<name>A0AAV8Z3Y2_9CUCU</name>
<dbReference type="InterPro" id="IPR013087">
    <property type="entry name" value="Znf_C2H2_type"/>
</dbReference>
<evidence type="ECO:0000256" key="1">
    <source>
        <dbReference type="ARBA" id="ARBA00022723"/>
    </source>
</evidence>
<dbReference type="SMART" id="SM00355">
    <property type="entry name" value="ZnF_C2H2"/>
    <property type="match status" value="5"/>
</dbReference>
<proteinExistence type="predicted"/>
<feature type="domain" description="C2H2-type" evidence="7">
    <location>
        <begin position="447"/>
        <end position="474"/>
    </location>
</feature>
<dbReference type="PANTHER" id="PTHR24379:SF121">
    <property type="entry name" value="C2H2-TYPE DOMAIN-CONTAINING PROTEIN"/>
    <property type="match status" value="1"/>
</dbReference>
<keyword evidence="3 5" id="KW-0863">Zinc-finger</keyword>
<keyword evidence="9" id="KW-1185">Reference proteome</keyword>
<dbReference type="Gene3D" id="3.30.160.60">
    <property type="entry name" value="Classic Zinc Finger"/>
    <property type="match status" value="2"/>
</dbReference>
<evidence type="ECO:0000256" key="5">
    <source>
        <dbReference type="PROSITE-ProRule" id="PRU00042"/>
    </source>
</evidence>
<gene>
    <name evidence="8" type="ORF">NQ318_001814</name>
</gene>
<feature type="domain" description="C2H2-type" evidence="7">
    <location>
        <begin position="352"/>
        <end position="380"/>
    </location>
</feature>
<dbReference type="Pfam" id="PF13909">
    <property type="entry name" value="zf-H2C2_5"/>
    <property type="match status" value="1"/>
</dbReference>
<organism evidence="8 9">
    <name type="scientific">Aromia moschata</name>
    <dbReference type="NCBI Taxonomy" id="1265417"/>
    <lineage>
        <taxon>Eukaryota</taxon>
        <taxon>Metazoa</taxon>
        <taxon>Ecdysozoa</taxon>
        <taxon>Arthropoda</taxon>
        <taxon>Hexapoda</taxon>
        <taxon>Insecta</taxon>
        <taxon>Pterygota</taxon>
        <taxon>Neoptera</taxon>
        <taxon>Endopterygota</taxon>
        <taxon>Coleoptera</taxon>
        <taxon>Polyphaga</taxon>
        <taxon>Cucujiformia</taxon>
        <taxon>Chrysomeloidea</taxon>
        <taxon>Cerambycidae</taxon>
        <taxon>Cerambycinae</taxon>
        <taxon>Callichromatini</taxon>
        <taxon>Aromia</taxon>
    </lineage>
</organism>
<comment type="caution">
    <text evidence="8">The sequence shown here is derived from an EMBL/GenBank/DDBJ whole genome shotgun (WGS) entry which is preliminary data.</text>
</comment>
<dbReference type="InterPro" id="IPR012934">
    <property type="entry name" value="Znf_AD"/>
</dbReference>
<reference evidence="8" key="1">
    <citation type="journal article" date="2023" name="Insect Mol. Biol.">
        <title>Genome sequencing provides insights into the evolution of gene families encoding plant cell wall-degrading enzymes in longhorned beetles.</title>
        <authorList>
            <person name="Shin N.R."/>
            <person name="Okamura Y."/>
            <person name="Kirsch R."/>
            <person name="Pauchet Y."/>
        </authorList>
    </citation>
    <scope>NUCLEOTIDE SEQUENCE</scope>
    <source>
        <strain evidence="8">AMC_N1</strain>
    </source>
</reference>
<dbReference type="SMART" id="SM00868">
    <property type="entry name" value="zf-AD"/>
    <property type="match status" value="2"/>
</dbReference>
<keyword evidence="4" id="KW-0862">Zinc</keyword>
<feature type="domain" description="C2H2-type" evidence="7">
    <location>
        <begin position="482"/>
        <end position="509"/>
    </location>
</feature>
<sequence length="515" mass="58962">MENVTATCQFCLQEATNRVFADDVTNTVKTFFPYKDISISRTASICQRCLGSIDAAYRFMATANENNSKILDATIENDDEVCQTCLTPVTNPNVFLYDHPENVAPCSVIQKMLRYCLISLDLGYRQTPIMCDVCWEVLKLSYGFLVRCSQVEKRISRFCSERKIPSVNVEDLKSLKEYGFTRDDYDTPRFDFCEFVSGRQIPRLDAIPDDIFSEIKIEMEERTVRAEIKIEIEDGLEGNEGNCDSAVTFVQVRENFTNDTIKTESAVDMCDGSRVQSLNGRGADEVCHNEGVEEGSSKKGTSSKTLAQLDKESKETLSCPFCLYVSKKRYTYNHHLTTHMTLEECAKKNMLFQCNECSYRSKRKYALAQHVRRMHKDPKDPCKTERDRRPKQEKSGDRRITGTSRKAKSGPSRIILKCSECPFETKSFSSLDQHSVVHKTTRAKKLYKCAVCGYQVKKKSGISRHVLTHSSFGELLKSEGLHRCDKCEYRTKRKDSLVQHMRRHKGVKIEGIKRK</sequence>
<accession>A0AAV8Z3Y2</accession>
<dbReference type="PROSITE" id="PS00028">
    <property type="entry name" value="ZINC_FINGER_C2H2_1"/>
    <property type="match status" value="1"/>
</dbReference>
<dbReference type="Proteomes" id="UP001162162">
    <property type="component" value="Unassembled WGS sequence"/>
</dbReference>
<evidence type="ECO:0000256" key="3">
    <source>
        <dbReference type="ARBA" id="ARBA00022771"/>
    </source>
</evidence>
<evidence type="ECO:0000313" key="8">
    <source>
        <dbReference type="EMBL" id="KAJ8957818.1"/>
    </source>
</evidence>
<protein>
    <recommendedName>
        <fullName evidence="7">C2H2-type domain-containing protein</fullName>
    </recommendedName>
</protein>
<dbReference type="AlphaFoldDB" id="A0AAV8Z3Y2"/>
<evidence type="ECO:0000256" key="4">
    <source>
        <dbReference type="ARBA" id="ARBA00022833"/>
    </source>
</evidence>
<dbReference type="PANTHER" id="PTHR24379">
    <property type="entry name" value="KRAB AND ZINC FINGER DOMAIN-CONTAINING"/>
    <property type="match status" value="1"/>
</dbReference>